<proteinExistence type="predicted"/>
<feature type="coiled-coil region" evidence="1">
    <location>
        <begin position="51"/>
        <end position="107"/>
    </location>
</feature>
<dbReference type="Proteomes" id="UP000692954">
    <property type="component" value="Unassembled WGS sequence"/>
</dbReference>
<comment type="caution">
    <text evidence="3">The sequence shown here is derived from an EMBL/GenBank/DDBJ whole genome shotgun (WGS) entry which is preliminary data.</text>
</comment>
<keyword evidence="4" id="KW-1185">Reference proteome</keyword>
<evidence type="ECO:0000256" key="2">
    <source>
        <dbReference type="SAM" id="MobiDB-lite"/>
    </source>
</evidence>
<accession>A0A8S1QLN0</accession>
<dbReference type="AlphaFoldDB" id="A0A8S1QLN0"/>
<evidence type="ECO:0000313" key="3">
    <source>
        <dbReference type="EMBL" id="CAD8116104.1"/>
    </source>
</evidence>
<evidence type="ECO:0000256" key="1">
    <source>
        <dbReference type="SAM" id="Coils"/>
    </source>
</evidence>
<feature type="coiled-coil region" evidence="1">
    <location>
        <begin position="331"/>
        <end position="579"/>
    </location>
</feature>
<keyword evidence="1" id="KW-0175">Coiled coil</keyword>
<feature type="compositionally biased region" description="Polar residues" evidence="2">
    <location>
        <begin position="621"/>
        <end position="631"/>
    </location>
</feature>
<name>A0A8S1QLN0_9CILI</name>
<feature type="coiled-coil region" evidence="1">
    <location>
        <begin position="147"/>
        <end position="283"/>
    </location>
</feature>
<feature type="compositionally biased region" description="Low complexity" evidence="2">
    <location>
        <begin position="632"/>
        <end position="653"/>
    </location>
</feature>
<organism evidence="3 4">
    <name type="scientific">Paramecium sonneborni</name>
    <dbReference type="NCBI Taxonomy" id="65129"/>
    <lineage>
        <taxon>Eukaryota</taxon>
        <taxon>Sar</taxon>
        <taxon>Alveolata</taxon>
        <taxon>Ciliophora</taxon>
        <taxon>Intramacronucleata</taxon>
        <taxon>Oligohymenophorea</taxon>
        <taxon>Peniculida</taxon>
        <taxon>Parameciidae</taxon>
        <taxon>Paramecium</taxon>
    </lineage>
</organism>
<gene>
    <name evidence="3" type="ORF">PSON_ATCC_30995.1.T1100043</name>
</gene>
<sequence>MAHLYKNASQNNLYQSQTIPNFRTANPVVSSLPKYNDWLGSQEGNLLLNALKKENHALKEHNQTIEGYLKNVVKVFDSLNVENSNLRKEIEQRTEDLQRIIESTTINQTLNEQDLKHKIQLYDDEIRVLNQHLNNIKGGDQMQKSLLEEKEIQLKKSKELILRLESNISIMYQKEKDISNEAQTKDLKIKELTDKYNELNKKQRPLEEKVRSLNLQNDNLTQKVDQLEKAKKKIEEDEDGKVKDLFSQNYQQRNDLEHLKHLCSQQELQIKELKSELSFFKQENYPQQIIILKQEANNIQQELILEQKRHNNSTQREQSLNQQLTSTNLLLDGLQNKYNLLLQDYEKLKQDYDNDMEKMNQKSKQMLEKQKILNQQNISDLNLEIQKLEFRIKELNLQIDLLQKENQLKEKQLLEMKQLQMDLENSRRELIEQKTIIVQRDHKIEILTQQYNEHMESLKKKYQDLDERYNNLQELFRKEQEKNDSLFKQNEKMQWYKEQYDEIEERLRKMKLLQESQRIEITTYQSKINTLEIEIEEIKQSYSTNQQEMVQIQAYTRKLEKQIEEVEQLKQENKTLRETNFREAIAFQNTNQTHHRKSTISKQEEQDSGSKEPANIYTRGFNVTSNKTLTTQPSHQQLKQQQLQRMSNQNSNQDLKNYDVQTDLEYRNYPYRTYYKNK</sequence>
<feature type="region of interest" description="Disordered" evidence="2">
    <location>
        <begin position="587"/>
        <end position="655"/>
    </location>
</feature>
<reference evidence="3" key="1">
    <citation type="submission" date="2021-01" db="EMBL/GenBank/DDBJ databases">
        <authorList>
            <consortium name="Genoscope - CEA"/>
            <person name="William W."/>
        </authorList>
    </citation>
    <scope>NUCLEOTIDE SEQUENCE</scope>
</reference>
<evidence type="ECO:0000313" key="4">
    <source>
        <dbReference type="Proteomes" id="UP000692954"/>
    </source>
</evidence>
<dbReference type="EMBL" id="CAJJDN010000110">
    <property type="protein sequence ID" value="CAD8116104.1"/>
    <property type="molecule type" value="Genomic_DNA"/>
</dbReference>
<protein>
    <submittedName>
        <fullName evidence="3">Uncharacterized protein</fullName>
    </submittedName>
</protein>
<dbReference type="OrthoDB" id="305620at2759"/>